<evidence type="ECO:0000256" key="7">
    <source>
        <dbReference type="ARBA" id="ARBA00023014"/>
    </source>
</evidence>
<keyword evidence="4" id="KW-0732">Signal</keyword>
<dbReference type="InterPro" id="IPR006311">
    <property type="entry name" value="TAT_signal"/>
</dbReference>
<dbReference type="PROSITE" id="PS51669">
    <property type="entry name" value="4FE4S_MOW_BIS_MGD"/>
    <property type="match status" value="1"/>
</dbReference>
<keyword evidence="2" id="KW-0500">Molybdenum</keyword>
<accession>A0A7K0I853</accession>
<evidence type="ECO:0000256" key="6">
    <source>
        <dbReference type="ARBA" id="ARBA00023004"/>
    </source>
</evidence>
<proteinExistence type="predicted"/>
<protein>
    <submittedName>
        <fullName evidence="9">Twin-arginine translocation signal domain-containing protein</fullName>
    </submittedName>
</protein>
<dbReference type="AlphaFoldDB" id="A0A7K0I853"/>
<evidence type="ECO:0000256" key="2">
    <source>
        <dbReference type="ARBA" id="ARBA00022505"/>
    </source>
</evidence>
<comment type="caution">
    <text evidence="9">The sequence shown here is derived from an EMBL/GenBank/DDBJ whole genome shotgun (WGS) entry which is preliminary data.</text>
</comment>
<evidence type="ECO:0000256" key="1">
    <source>
        <dbReference type="ARBA" id="ARBA00022485"/>
    </source>
</evidence>
<dbReference type="NCBIfam" id="TIGR01409">
    <property type="entry name" value="TAT_signal_seq"/>
    <property type="match status" value="1"/>
</dbReference>
<dbReference type="GO" id="GO:0016491">
    <property type="term" value="F:oxidoreductase activity"/>
    <property type="evidence" value="ECO:0007669"/>
    <property type="project" value="UniProtKB-KW"/>
</dbReference>
<dbReference type="InterPro" id="IPR006963">
    <property type="entry name" value="Mopterin_OxRdtase_4Fe-4S_dom"/>
</dbReference>
<dbReference type="Gene3D" id="2.20.25.90">
    <property type="entry name" value="ADC-like domains"/>
    <property type="match status" value="1"/>
</dbReference>
<evidence type="ECO:0000256" key="5">
    <source>
        <dbReference type="ARBA" id="ARBA00023002"/>
    </source>
</evidence>
<evidence type="ECO:0000259" key="8">
    <source>
        <dbReference type="PROSITE" id="PS51669"/>
    </source>
</evidence>
<dbReference type="PANTHER" id="PTHR43742">
    <property type="entry name" value="TRIMETHYLAMINE-N-OXIDE REDUCTASE"/>
    <property type="match status" value="1"/>
</dbReference>
<keyword evidence="3" id="KW-0479">Metal-binding</keyword>
<feature type="domain" description="4Fe-4S Mo/W bis-MGD-type" evidence="8">
    <location>
        <begin position="97"/>
        <end position="183"/>
    </location>
</feature>
<evidence type="ECO:0000256" key="3">
    <source>
        <dbReference type="ARBA" id="ARBA00022723"/>
    </source>
</evidence>
<dbReference type="InterPro" id="IPR019546">
    <property type="entry name" value="TAT_signal_bac_arc"/>
</dbReference>
<keyword evidence="5" id="KW-0560">Oxidoreductase</keyword>
<dbReference type="EMBL" id="WKZA01000002">
    <property type="protein sequence ID" value="MSA93700.1"/>
    <property type="molecule type" value="Genomic_DNA"/>
</dbReference>
<organism evidence="9 10">
    <name type="scientific">Gordonibacter urolithinfaciens</name>
    <dbReference type="NCBI Taxonomy" id="1335613"/>
    <lineage>
        <taxon>Bacteria</taxon>
        <taxon>Bacillati</taxon>
        <taxon>Actinomycetota</taxon>
        <taxon>Coriobacteriia</taxon>
        <taxon>Eggerthellales</taxon>
        <taxon>Eggerthellaceae</taxon>
        <taxon>Gordonibacter</taxon>
    </lineage>
</organism>
<evidence type="ECO:0000313" key="9">
    <source>
        <dbReference type="EMBL" id="MSA93700.1"/>
    </source>
</evidence>
<reference evidence="9 10" key="1">
    <citation type="journal article" date="2019" name="Nat. Med.">
        <title>A library of human gut bacterial isolates paired with longitudinal multiomics data enables mechanistic microbiome research.</title>
        <authorList>
            <person name="Poyet M."/>
            <person name="Groussin M."/>
            <person name="Gibbons S.M."/>
            <person name="Avila-Pacheco J."/>
            <person name="Jiang X."/>
            <person name="Kearney S.M."/>
            <person name="Perrotta A.R."/>
            <person name="Berdy B."/>
            <person name="Zhao S."/>
            <person name="Lieberman T.D."/>
            <person name="Swanson P.K."/>
            <person name="Smith M."/>
            <person name="Roesemann S."/>
            <person name="Alexander J.E."/>
            <person name="Rich S.A."/>
            <person name="Livny J."/>
            <person name="Vlamakis H."/>
            <person name="Clish C."/>
            <person name="Bullock K."/>
            <person name="Deik A."/>
            <person name="Scott J."/>
            <person name="Pierce K.A."/>
            <person name="Xavier R.J."/>
            <person name="Alm E.J."/>
        </authorList>
    </citation>
    <scope>NUCLEOTIDE SEQUENCE [LARGE SCALE GENOMIC DNA]</scope>
    <source>
        <strain evidence="9 10">BIOML-A1</strain>
    </source>
</reference>
<dbReference type="PROSITE" id="PS51318">
    <property type="entry name" value="TAT"/>
    <property type="match status" value="1"/>
</dbReference>
<dbReference type="InterPro" id="IPR050612">
    <property type="entry name" value="Prok_Mopterin_Oxidored"/>
</dbReference>
<dbReference type="SMART" id="SM00926">
    <property type="entry name" value="Molybdop_Fe4S4"/>
    <property type="match status" value="1"/>
</dbReference>
<evidence type="ECO:0000256" key="4">
    <source>
        <dbReference type="ARBA" id="ARBA00022729"/>
    </source>
</evidence>
<dbReference type="Gene3D" id="3.40.50.740">
    <property type="match status" value="1"/>
</dbReference>
<dbReference type="Proteomes" id="UP000462865">
    <property type="component" value="Unassembled WGS sequence"/>
</dbReference>
<evidence type="ECO:0000313" key="10">
    <source>
        <dbReference type="Proteomes" id="UP000462865"/>
    </source>
</evidence>
<dbReference type="PANTHER" id="PTHR43742:SF9">
    <property type="entry name" value="TETRATHIONATE REDUCTASE SUBUNIT A"/>
    <property type="match status" value="1"/>
</dbReference>
<name>A0A7K0I853_9ACTN</name>
<dbReference type="GO" id="GO:0046872">
    <property type="term" value="F:metal ion binding"/>
    <property type="evidence" value="ECO:0007669"/>
    <property type="project" value="UniProtKB-KW"/>
</dbReference>
<keyword evidence="6" id="KW-0408">Iron</keyword>
<dbReference type="GO" id="GO:0051539">
    <property type="term" value="F:4 iron, 4 sulfur cluster binding"/>
    <property type="evidence" value="ECO:0007669"/>
    <property type="project" value="UniProtKB-KW"/>
</dbReference>
<keyword evidence="1" id="KW-0004">4Fe-4S</keyword>
<sequence>MMRAGSLPWMMTGSDASATDALNRGEGGSMARTNLDRRSFLKAAGGLGALSIAGVGIAGQVPKAQAEETAFPEQQHGQPLEATVDPVTGKLEVNEDVIVRYSACLGCYSSCGNRLKLDRQTGRLISVGGNPYHPSCAYPFLNFDEPLSEAYQAMGFAPGKGNLTRGTVCGRGQATQDVYAQPDRITAPLKRAGKRGEGKWKAITWDDLIKEVTEGGKLFADAGEDREVEGFKALHDTVTPLNPDYPDLGPVSNQFVMLGGRGDGRTTIGTRFTNCFGSLNQYGHGST</sequence>
<dbReference type="SUPFAM" id="SSF53706">
    <property type="entry name" value="Formate dehydrogenase/DMSO reductase, domains 1-3"/>
    <property type="match status" value="1"/>
</dbReference>
<gene>
    <name evidence="9" type="ORF">GKG38_01150</name>
</gene>
<keyword evidence="7" id="KW-0411">Iron-sulfur</keyword>